<evidence type="ECO:0000313" key="1">
    <source>
        <dbReference type="EMBL" id="KAL3533271.1"/>
    </source>
</evidence>
<organism evidence="1 2">
    <name type="scientific">Cinchona calisaya</name>
    <dbReference type="NCBI Taxonomy" id="153742"/>
    <lineage>
        <taxon>Eukaryota</taxon>
        <taxon>Viridiplantae</taxon>
        <taxon>Streptophyta</taxon>
        <taxon>Embryophyta</taxon>
        <taxon>Tracheophyta</taxon>
        <taxon>Spermatophyta</taxon>
        <taxon>Magnoliopsida</taxon>
        <taxon>eudicotyledons</taxon>
        <taxon>Gunneridae</taxon>
        <taxon>Pentapetalae</taxon>
        <taxon>asterids</taxon>
        <taxon>lamiids</taxon>
        <taxon>Gentianales</taxon>
        <taxon>Rubiaceae</taxon>
        <taxon>Cinchonoideae</taxon>
        <taxon>Cinchoneae</taxon>
        <taxon>Cinchona</taxon>
    </lineage>
</organism>
<evidence type="ECO:0000313" key="2">
    <source>
        <dbReference type="Proteomes" id="UP001630127"/>
    </source>
</evidence>
<sequence>MELKDDHHAKLYTKKVIFEDKVVDSLSDLDEVSRFPYPHHRLTGNFWSFSNSLNATSRESLEVVFTSLGLSGIQKTHGRKKTYPVMRTILTRHSAHAFKEPSSLLIND</sequence>
<dbReference type="Proteomes" id="UP001630127">
    <property type="component" value="Unassembled WGS sequence"/>
</dbReference>
<accession>A0ABD3AQC1</accession>
<name>A0ABD3AQC1_9GENT</name>
<dbReference type="EMBL" id="JBJUIK010000003">
    <property type="protein sequence ID" value="KAL3533271.1"/>
    <property type="molecule type" value="Genomic_DNA"/>
</dbReference>
<proteinExistence type="predicted"/>
<comment type="caution">
    <text evidence="1">The sequence shown here is derived from an EMBL/GenBank/DDBJ whole genome shotgun (WGS) entry which is preliminary data.</text>
</comment>
<reference evidence="1 2" key="1">
    <citation type="submission" date="2024-11" db="EMBL/GenBank/DDBJ databases">
        <title>A near-complete genome assembly of Cinchona calisaya.</title>
        <authorList>
            <person name="Lian D.C."/>
            <person name="Zhao X.W."/>
            <person name="Wei L."/>
        </authorList>
    </citation>
    <scope>NUCLEOTIDE SEQUENCE [LARGE SCALE GENOMIC DNA]</scope>
    <source>
        <tissue evidence="1">Nenye</tissue>
    </source>
</reference>
<keyword evidence="2" id="KW-1185">Reference proteome</keyword>
<protein>
    <submittedName>
        <fullName evidence="1">Uncharacterized protein</fullName>
    </submittedName>
</protein>
<gene>
    <name evidence="1" type="ORF">ACH5RR_006792</name>
</gene>
<dbReference type="AlphaFoldDB" id="A0ABD3AQC1"/>